<evidence type="ECO:0000313" key="2">
    <source>
        <dbReference type="EMBL" id="CED83909.1"/>
    </source>
</evidence>
<dbReference type="AlphaFoldDB" id="A0A0F7STE8"/>
<evidence type="ECO:0000256" key="1">
    <source>
        <dbReference type="SAM" id="MobiDB-lite"/>
    </source>
</evidence>
<organism evidence="2">
    <name type="scientific">Phaffia rhodozyma</name>
    <name type="common">Yeast</name>
    <name type="synonym">Xanthophyllomyces dendrorhous</name>
    <dbReference type="NCBI Taxonomy" id="264483"/>
    <lineage>
        <taxon>Eukaryota</taxon>
        <taxon>Fungi</taxon>
        <taxon>Dikarya</taxon>
        <taxon>Basidiomycota</taxon>
        <taxon>Agaricomycotina</taxon>
        <taxon>Tremellomycetes</taxon>
        <taxon>Cystofilobasidiales</taxon>
        <taxon>Mrakiaceae</taxon>
        <taxon>Phaffia</taxon>
    </lineage>
</organism>
<proteinExistence type="predicted"/>
<dbReference type="EMBL" id="LN483157">
    <property type="protein sequence ID" value="CED83909.1"/>
    <property type="molecule type" value="Genomic_DNA"/>
</dbReference>
<reference evidence="2" key="1">
    <citation type="submission" date="2014-08" db="EMBL/GenBank/DDBJ databases">
        <authorList>
            <person name="Sharma Rahul"/>
            <person name="Thines Marco"/>
        </authorList>
    </citation>
    <scope>NUCLEOTIDE SEQUENCE</scope>
</reference>
<protein>
    <submittedName>
        <fullName evidence="2">Uncharacterized protein</fullName>
    </submittedName>
</protein>
<accession>A0A0F7STE8</accession>
<name>A0A0F7STE8_PHARH</name>
<feature type="region of interest" description="Disordered" evidence="1">
    <location>
        <begin position="33"/>
        <end position="60"/>
    </location>
</feature>
<feature type="compositionally biased region" description="Polar residues" evidence="1">
    <location>
        <begin position="51"/>
        <end position="60"/>
    </location>
</feature>
<sequence>MDTQLELELAKGQRPIRMIGRDRQLKGLDAQDYAVEAHQAPRRSATDRSPQDGTSSQSGI</sequence>